<evidence type="ECO:0000313" key="1">
    <source>
        <dbReference type="EMBL" id="GMI72716.1"/>
    </source>
</evidence>
<comment type="caution">
    <text evidence="1">The sequence shown here is derived from an EMBL/GenBank/DDBJ whole genome shotgun (WGS) entry which is preliminary data.</text>
</comment>
<dbReference type="PANTHER" id="PTHR33116:SF86">
    <property type="entry name" value="REVERSE TRANSCRIPTASE DOMAIN-CONTAINING PROTEIN"/>
    <property type="match status" value="1"/>
</dbReference>
<keyword evidence="2" id="KW-1185">Reference proteome</keyword>
<sequence length="171" mass="18927">MRVLKETLDIFCACSGHRVSSDKTTIYFSKNCSKPRGLELVGVGGFKLVDDLGMYLGVPLLHKRVTSATYKFLIEKVESRLSGWAARVLSLAGRITLAKAVLQAIPTYIMQTAWLPKSICEALERIIQRFIWGSPSGSKGIPLVRWTVITTDVQERALVCGNLDVKTKLSL</sequence>
<protein>
    <recommendedName>
        <fullName evidence="3">Reverse transcriptase</fullName>
    </recommendedName>
</protein>
<reference evidence="1" key="1">
    <citation type="submission" date="2023-05" db="EMBL/GenBank/DDBJ databases">
        <title>Genome and transcriptome analyses reveal genes involved in the formation of fine ridges on petal epidermal cells in Hibiscus trionum.</title>
        <authorList>
            <person name="Koshimizu S."/>
            <person name="Masuda S."/>
            <person name="Ishii T."/>
            <person name="Shirasu K."/>
            <person name="Hoshino A."/>
            <person name="Arita M."/>
        </authorList>
    </citation>
    <scope>NUCLEOTIDE SEQUENCE</scope>
    <source>
        <strain evidence="1">Hamamatsu line</strain>
    </source>
</reference>
<organism evidence="1 2">
    <name type="scientific">Hibiscus trionum</name>
    <name type="common">Flower of an hour</name>
    <dbReference type="NCBI Taxonomy" id="183268"/>
    <lineage>
        <taxon>Eukaryota</taxon>
        <taxon>Viridiplantae</taxon>
        <taxon>Streptophyta</taxon>
        <taxon>Embryophyta</taxon>
        <taxon>Tracheophyta</taxon>
        <taxon>Spermatophyta</taxon>
        <taxon>Magnoliopsida</taxon>
        <taxon>eudicotyledons</taxon>
        <taxon>Gunneridae</taxon>
        <taxon>Pentapetalae</taxon>
        <taxon>rosids</taxon>
        <taxon>malvids</taxon>
        <taxon>Malvales</taxon>
        <taxon>Malvaceae</taxon>
        <taxon>Malvoideae</taxon>
        <taxon>Hibiscus</taxon>
    </lineage>
</organism>
<accession>A0A9W7H9D7</accession>
<dbReference type="OrthoDB" id="1728428at2759"/>
<dbReference type="Proteomes" id="UP001165190">
    <property type="component" value="Unassembled WGS sequence"/>
</dbReference>
<evidence type="ECO:0008006" key="3">
    <source>
        <dbReference type="Google" id="ProtNLM"/>
    </source>
</evidence>
<proteinExistence type="predicted"/>
<name>A0A9W7H9D7_HIBTR</name>
<evidence type="ECO:0000313" key="2">
    <source>
        <dbReference type="Proteomes" id="UP001165190"/>
    </source>
</evidence>
<dbReference type="EMBL" id="BSYR01000010">
    <property type="protein sequence ID" value="GMI72716.1"/>
    <property type="molecule type" value="Genomic_DNA"/>
</dbReference>
<dbReference type="AlphaFoldDB" id="A0A9W7H9D7"/>
<gene>
    <name evidence="1" type="ORF">HRI_000940900</name>
</gene>
<dbReference type="PANTHER" id="PTHR33116">
    <property type="entry name" value="REVERSE TRANSCRIPTASE ZINC-BINDING DOMAIN-CONTAINING PROTEIN-RELATED-RELATED"/>
    <property type="match status" value="1"/>
</dbReference>